<dbReference type="Proteomes" id="UP000198415">
    <property type="component" value="Unassembled WGS sequence"/>
</dbReference>
<evidence type="ECO:0000313" key="3">
    <source>
        <dbReference type="EMBL" id="SNR54121.1"/>
    </source>
</evidence>
<feature type="region of interest" description="Disordered" evidence="1">
    <location>
        <begin position="220"/>
        <end position="241"/>
    </location>
</feature>
<dbReference type="AlphaFoldDB" id="A0A238X6B9"/>
<protein>
    <submittedName>
        <fullName evidence="3">Thymidylate kinase</fullName>
    </submittedName>
</protein>
<keyword evidence="3" id="KW-0418">Kinase</keyword>
<accession>A0A238X6B9</accession>
<evidence type="ECO:0000259" key="2">
    <source>
        <dbReference type="Pfam" id="PF02223"/>
    </source>
</evidence>
<evidence type="ECO:0000256" key="1">
    <source>
        <dbReference type="SAM" id="MobiDB-lite"/>
    </source>
</evidence>
<dbReference type="EMBL" id="FZNR01000003">
    <property type="protein sequence ID" value="SNR54121.1"/>
    <property type="molecule type" value="Genomic_DNA"/>
</dbReference>
<gene>
    <name evidence="3" type="ORF">SAMN06264365_10387</name>
</gene>
<keyword evidence="3" id="KW-0808">Transferase</keyword>
<reference evidence="3 4" key="1">
    <citation type="submission" date="2017-06" db="EMBL/GenBank/DDBJ databases">
        <authorList>
            <person name="Kim H.J."/>
            <person name="Triplett B.A."/>
        </authorList>
    </citation>
    <scope>NUCLEOTIDE SEQUENCE [LARGE SCALE GENOMIC DNA]</scope>
    <source>
        <strain evidence="3 4">DSM 43151</strain>
    </source>
</reference>
<dbReference type="InterPro" id="IPR039430">
    <property type="entry name" value="Thymidylate_kin-like_dom"/>
</dbReference>
<organism evidence="3 4">
    <name type="scientific">Actinoplanes regularis</name>
    <dbReference type="NCBI Taxonomy" id="52697"/>
    <lineage>
        <taxon>Bacteria</taxon>
        <taxon>Bacillati</taxon>
        <taxon>Actinomycetota</taxon>
        <taxon>Actinomycetes</taxon>
        <taxon>Micromonosporales</taxon>
        <taxon>Micromonosporaceae</taxon>
        <taxon>Actinoplanes</taxon>
    </lineage>
</organism>
<dbReference type="RefSeq" id="WP_179277018.1">
    <property type="nucleotide sequence ID" value="NZ_BOMU01000040.1"/>
</dbReference>
<proteinExistence type="predicted"/>
<dbReference type="SUPFAM" id="SSF52540">
    <property type="entry name" value="P-loop containing nucleoside triphosphate hydrolases"/>
    <property type="match status" value="1"/>
</dbReference>
<name>A0A238X6B9_9ACTN</name>
<feature type="domain" description="Thymidylate kinase-like" evidence="2">
    <location>
        <begin position="29"/>
        <end position="201"/>
    </location>
</feature>
<sequence length="256" mass="29132">MSHTDRSEDWTSVVLDGPSHEYPGRLLAVEGSDGSGKSYFVSWLMAAMRDEVPCTHVLMPGEHMRAYDLWRAWSDESLGFERSLIDDIGLKLMAVGDRLVRLRAIIEPALQQGHLVICERYALTPLVFNSEAMFSEPLRRLYRPDLGLLFDAPSDLLFDRVLARADSPVHPQTRHDKDVEVRRFREVAEKNLYSVVDTRQPNDFEDIRPLLREMLRPRAGELSRVPANPEDSTNPPPQADAARIPLVRTFLGGMNR</sequence>
<keyword evidence="4" id="KW-1185">Reference proteome</keyword>
<dbReference type="Pfam" id="PF02223">
    <property type="entry name" value="Thymidylate_kin"/>
    <property type="match status" value="1"/>
</dbReference>
<dbReference type="GO" id="GO:0016301">
    <property type="term" value="F:kinase activity"/>
    <property type="evidence" value="ECO:0007669"/>
    <property type="project" value="UniProtKB-KW"/>
</dbReference>
<evidence type="ECO:0000313" key="4">
    <source>
        <dbReference type="Proteomes" id="UP000198415"/>
    </source>
</evidence>
<dbReference type="InterPro" id="IPR027417">
    <property type="entry name" value="P-loop_NTPase"/>
</dbReference>
<dbReference type="Gene3D" id="3.40.50.300">
    <property type="entry name" value="P-loop containing nucleotide triphosphate hydrolases"/>
    <property type="match status" value="1"/>
</dbReference>